<reference evidence="2 3" key="1">
    <citation type="submission" date="2017-03" db="EMBL/GenBank/DDBJ databases">
        <title>Foreign affairs: Plasmid Transfer between Roseobacters and Rhizobia.</title>
        <authorList>
            <person name="Bartling P."/>
            <person name="Bunk B."/>
            <person name="Overmann J."/>
            <person name="Brinkmann H."/>
            <person name="Petersen J."/>
        </authorList>
    </citation>
    <scope>NUCLEOTIDE SEQUENCE [LARGE SCALE GENOMIC DNA]</scope>
    <source>
        <strain evidence="2 3">MACL11</strain>
        <plasmid evidence="3">Plasmid pmm593</plasmid>
    </source>
</reference>
<dbReference type="InterPro" id="IPR039422">
    <property type="entry name" value="MarR/SlyA-like"/>
</dbReference>
<dbReference type="Proteomes" id="UP000191135">
    <property type="component" value="Plasmid pMM593"/>
</dbReference>
<gene>
    <name evidence="2" type="ORF">Mame_04828</name>
</gene>
<proteinExistence type="predicted"/>
<geneLocation type="plasmid" evidence="3">
    <name>pmm593</name>
</geneLocation>
<dbReference type="AlphaFoldDB" id="A0A1U9Z904"/>
<name>A0A1U9Z904_9HYPH</name>
<protein>
    <submittedName>
        <fullName evidence="2">DNA-binding transcriptional repressor MarR</fullName>
    </submittedName>
</protein>
<evidence type="ECO:0000313" key="3">
    <source>
        <dbReference type="Proteomes" id="UP000191135"/>
    </source>
</evidence>
<feature type="domain" description="HTH marR-type" evidence="1">
    <location>
        <begin position="9"/>
        <end position="145"/>
    </location>
</feature>
<dbReference type="SUPFAM" id="SSF46785">
    <property type="entry name" value="Winged helix' DNA-binding domain"/>
    <property type="match status" value="1"/>
</dbReference>
<evidence type="ECO:0000259" key="1">
    <source>
        <dbReference type="PROSITE" id="PS50995"/>
    </source>
</evidence>
<keyword evidence="3" id="KW-1185">Reference proteome</keyword>
<sequence length="150" mass="17010">MSQTSTELQIAFIEALGVTSRKMRTLYNARVAELGLTFSRARVLTLLAKSESCNQSALACELELEKPTLVRMLDRMAELDLIERVPDPDDRRVNLVRLRPHGKAMAERLLAERAGFIGTFFVPEDEEALKEATSLLHAIVDRIERMEREP</sequence>
<accession>A0A1U9Z904</accession>
<dbReference type="OrthoDB" id="8452803at2"/>
<dbReference type="RefSeq" id="WP_018066803.1">
    <property type="nucleotide sequence ID" value="NZ_AQWH01000028.1"/>
</dbReference>
<dbReference type="Gene3D" id="1.10.10.10">
    <property type="entry name" value="Winged helix-like DNA-binding domain superfamily/Winged helix DNA-binding domain"/>
    <property type="match status" value="1"/>
</dbReference>
<dbReference type="GO" id="GO:0006950">
    <property type="term" value="P:response to stress"/>
    <property type="evidence" value="ECO:0007669"/>
    <property type="project" value="TreeGrafter"/>
</dbReference>
<keyword evidence="2" id="KW-0614">Plasmid</keyword>
<dbReference type="InterPro" id="IPR036388">
    <property type="entry name" value="WH-like_DNA-bd_sf"/>
</dbReference>
<dbReference type="InterPro" id="IPR000835">
    <property type="entry name" value="HTH_MarR-typ"/>
</dbReference>
<dbReference type="PROSITE" id="PS50995">
    <property type="entry name" value="HTH_MARR_2"/>
    <property type="match status" value="1"/>
</dbReference>
<dbReference type="GO" id="GO:0003677">
    <property type="term" value="F:DNA binding"/>
    <property type="evidence" value="ECO:0007669"/>
    <property type="project" value="UniProtKB-KW"/>
</dbReference>
<dbReference type="Pfam" id="PF01047">
    <property type="entry name" value="MarR"/>
    <property type="match status" value="1"/>
</dbReference>
<dbReference type="PRINTS" id="PR00598">
    <property type="entry name" value="HTHMARR"/>
</dbReference>
<dbReference type="InterPro" id="IPR036390">
    <property type="entry name" value="WH_DNA-bd_sf"/>
</dbReference>
<dbReference type="PANTHER" id="PTHR33164:SF43">
    <property type="entry name" value="HTH-TYPE TRANSCRIPTIONAL REPRESSOR YETL"/>
    <property type="match status" value="1"/>
</dbReference>
<dbReference type="KEGG" id="mmed:Mame_04828"/>
<evidence type="ECO:0000313" key="2">
    <source>
        <dbReference type="EMBL" id="AQZ54120.1"/>
    </source>
</evidence>
<keyword evidence="2" id="KW-0238">DNA-binding</keyword>
<dbReference type="eggNOG" id="COG1846">
    <property type="taxonomic scope" value="Bacteria"/>
</dbReference>
<dbReference type="PANTHER" id="PTHR33164">
    <property type="entry name" value="TRANSCRIPTIONAL REGULATOR, MARR FAMILY"/>
    <property type="match status" value="1"/>
</dbReference>
<organism evidence="2 3">
    <name type="scientific">Martelella mediterranea DSM 17316</name>
    <dbReference type="NCBI Taxonomy" id="1122214"/>
    <lineage>
        <taxon>Bacteria</taxon>
        <taxon>Pseudomonadati</taxon>
        <taxon>Pseudomonadota</taxon>
        <taxon>Alphaproteobacteria</taxon>
        <taxon>Hyphomicrobiales</taxon>
        <taxon>Aurantimonadaceae</taxon>
        <taxon>Martelella</taxon>
    </lineage>
</organism>
<dbReference type="GO" id="GO:0003700">
    <property type="term" value="F:DNA-binding transcription factor activity"/>
    <property type="evidence" value="ECO:0007669"/>
    <property type="project" value="InterPro"/>
</dbReference>
<dbReference type="SMART" id="SM00347">
    <property type="entry name" value="HTH_MARR"/>
    <property type="match status" value="1"/>
</dbReference>
<dbReference type="EMBL" id="CP020331">
    <property type="protein sequence ID" value="AQZ54120.1"/>
    <property type="molecule type" value="Genomic_DNA"/>
</dbReference>